<protein>
    <submittedName>
        <fullName evidence="1">Uncharacterized protein</fullName>
    </submittedName>
</protein>
<evidence type="ECO:0000313" key="1">
    <source>
        <dbReference type="EMBL" id="EFJ18016.1"/>
    </source>
</evidence>
<name>D8SC20_SELML</name>
<reference evidence="1 2" key="1">
    <citation type="journal article" date="2011" name="Science">
        <title>The Selaginella genome identifies genetic changes associated with the evolution of vascular plants.</title>
        <authorList>
            <person name="Banks J.A."/>
            <person name="Nishiyama T."/>
            <person name="Hasebe M."/>
            <person name="Bowman J.L."/>
            <person name="Gribskov M."/>
            <person name="dePamphilis C."/>
            <person name="Albert V.A."/>
            <person name="Aono N."/>
            <person name="Aoyama T."/>
            <person name="Ambrose B.A."/>
            <person name="Ashton N.W."/>
            <person name="Axtell M.J."/>
            <person name="Barker E."/>
            <person name="Barker M.S."/>
            <person name="Bennetzen J.L."/>
            <person name="Bonawitz N.D."/>
            <person name="Chapple C."/>
            <person name="Cheng C."/>
            <person name="Correa L.G."/>
            <person name="Dacre M."/>
            <person name="DeBarry J."/>
            <person name="Dreyer I."/>
            <person name="Elias M."/>
            <person name="Engstrom E.M."/>
            <person name="Estelle M."/>
            <person name="Feng L."/>
            <person name="Finet C."/>
            <person name="Floyd S.K."/>
            <person name="Frommer W.B."/>
            <person name="Fujita T."/>
            <person name="Gramzow L."/>
            <person name="Gutensohn M."/>
            <person name="Harholt J."/>
            <person name="Hattori M."/>
            <person name="Heyl A."/>
            <person name="Hirai T."/>
            <person name="Hiwatashi Y."/>
            <person name="Ishikawa M."/>
            <person name="Iwata M."/>
            <person name="Karol K.G."/>
            <person name="Koehler B."/>
            <person name="Kolukisaoglu U."/>
            <person name="Kubo M."/>
            <person name="Kurata T."/>
            <person name="Lalonde S."/>
            <person name="Li K."/>
            <person name="Li Y."/>
            <person name="Litt A."/>
            <person name="Lyons E."/>
            <person name="Manning G."/>
            <person name="Maruyama T."/>
            <person name="Michael T.P."/>
            <person name="Mikami K."/>
            <person name="Miyazaki S."/>
            <person name="Morinaga S."/>
            <person name="Murata T."/>
            <person name="Mueller-Roeber B."/>
            <person name="Nelson D.R."/>
            <person name="Obara M."/>
            <person name="Oguri Y."/>
            <person name="Olmstead R.G."/>
            <person name="Onodera N."/>
            <person name="Petersen B.L."/>
            <person name="Pils B."/>
            <person name="Prigge M."/>
            <person name="Rensing S.A."/>
            <person name="Riano-Pachon D.M."/>
            <person name="Roberts A.W."/>
            <person name="Sato Y."/>
            <person name="Scheller H.V."/>
            <person name="Schulz B."/>
            <person name="Schulz C."/>
            <person name="Shakirov E.V."/>
            <person name="Shibagaki N."/>
            <person name="Shinohara N."/>
            <person name="Shippen D.E."/>
            <person name="Soerensen I."/>
            <person name="Sotooka R."/>
            <person name="Sugimoto N."/>
            <person name="Sugita M."/>
            <person name="Sumikawa N."/>
            <person name="Tanurdzic M."/>
            <person name="Theissen G."/>
            <person name="Ulvskov P."/>
            <person name="Wakazuki S."/>
            <person name="Weng J.K."/>
            <person name="Willats W.W."/>
            <person name="Wipf D."/>
            <person name="Wolf P.G."/>
            <person name="Yang L."/>
            <person name="Zimmer A.D."/>
            <person name="Zhu Q."/>
            <person name="Mitros T."/>
            <person name="Hellsten U."/>
            <person name="Loque D."/>
            <person name="Otillar R."/>
            <person name="Salamov A."/>
            <person name="Schmutz J."/>
            <person name="Shapiro H."/>
            <person name="Lindquist E."/>
            <person name="Lucas S."/>
            <person name="Rokhsar D."/>
            <person name="Grigoriev I.V."/>
        </authorList>
    </citation>
    <scope>NUCLEOTIDE SEQUENCE [LARGE SCALE GENOMIC DNA]</scope>
</reference>
<organism evidence="2">
    <name type="scientific">Selaginella moellendorffii</name>
    <name type="common">Spikemoss</name>
    <dbReference type="NCBI Taxonomy" id="88036"/>
    <lineage>
        <taxon>Eukaryota</taxon>
        <taxon>Viridiplantae</taxon>
        <taxon>Streptophyta</taxon>
        <taxon>Embryophyta</taxon>
        <taxon>Tracheophyta</taxon>
        <taxon>Lycopodiopsida</taxon>
        <taxon>Selaginellales</taxon>
        <taxon>Selaginellaceae</taxon>
        <taxon>Selaginella</taxon>
    </lineage>
</organism>
<dbReference type="AlphaFoldDB" id="D8SC20"/>
<dbReference type="EMBL" id="GL377611">
    <property type="protein sequence ID" value="EFJ18016.1"/>
    <property type="molecule type" value="Genomic_DNA"/>
</dbReference>
<proteinExistence type="predicted"/>
<dbReference type="Gramene" id="EFJ18016">
    <property type="protein sequence ID" value="EFJ18016"/>
    <property type="gene ID" value="SELMODRAFT_420458"/>
</dbReference>
<dbReference type="InParanoid" id="D8SC20"/>
<keyword evidence="2" id="KW-1185">Reference proteome</keyword>
<evidence type="ECO:0000313" key="2">
    <source>
        <dbReference type="Proteomes" id="UP000001514"/>
    </source>
</evidence>
<accession>D8SC20</accession>
<dbReference type="HOGENOM" id="CLU_1707323_0_0_1"/>
<sequence length="154" mass="16972">MQTKAACLYWFSDEPENALASLSFAFGSSFLSITRRFMLHPVRPPLQTKLVAPNKTKNVENSDHVNVLLDPTASLCGVLEINNLVYKSCAGWIGEIHFSDLVGGGSGLTNFQFGSKDPLEPVKKDIFSTRVISSKEAYPRVSRGFDCLRGLPTF</sequence>
<dbReference type="KEGG" id="smo:SELMODRAFT_420458"/>
<dbReference type="Proteomes" id="UP000001514">
    <property type="component" value="Unassembled WGS sequence"/>
</dbReference>
<gene>
    <name evidence="1" type="ORF">SELMODRAFT_420458</name>
</gene>